<feature type="compositionally biased region" description="Low complexity" evidence="1">
    <location>
        <begin position="1"/>
        <end position="17"/>
    </location>
</feature>
<accession>A0A2H5A4E0</accession>
<keyword evidence="2" id="KW-0812">Transmembrane</keyword>
<dbReference type="AlphaFoldDB" id="A0A2H5A4E0"/>
<dbReference type="InterPro" id="IPR005182">
    <property type="entry name" value="YdbS-like_PH"/>
</dbReference>
<feature type="transmembrane region" description="Helical" evidence="2">
    <location>
        <begin position="39"/>
        <end position="58"/>
    </location>
</feature>
<organism evidence="4 5">
    <name type="scientific">Haloarcula taiwanensis</name>
    <dbReference type="NCBI Taxonomy" id="1932004"/>
    <lineage>
        <taxon>Archaea</taxon>
        <taxon>Methanobacteriati</taxon>
        <taxon>Methanobacteriota</taxon>
        <taxon>Stenosarchaea group</taxon>
        <taxon>Halobacteria</taxon>
        <taxon>Halobacteriales</taxon>
        <taxon>Haloarculaceae</taxon>
        <taxon>Haloarcula</taxon>
    </lineage>
</organism>
<evidence type="ECO:0000256" key="2">
    <source>
        <dbReference type="SAM" id="Phobius"/>
    </source>
</evidence>
<dbReference type="KEGG" id="hta:BVU17_18405"/>
<dbReference type="OrthoDB" id="241631at2157"/>
<geneLocation type="plasmid" evidence="4 5">
    <name>pNYT2</name>
</geneLocation>
<evidence type="ECO:0000313" key="5">
    <source>
        <dbReference type="Proteomes" id="UP000242917"/>
    </source>
</evidence>
<keyword evidence="5" id="KW-1185">Reference proteome</keyword>
<feature type="domain" description="YdbS-like PH" evidence="3">
    <location>
        <begin position="96"/>
        <end position="169"/>
    </location>
</feature>
<keyword evidence="2" id="KW-0472">Membrane</keyword>
<dbReference type="Proteomes" id="UP000242917">
    <property type="component" value="Plasmid pNYT2"/>
</dbReference>
<dbReference type="EMBL" id="CP019157">
    <property type="protein sequence ID" value="AUG49547.1"/>
    <property type="molecule type" value="Genomic_DNA"/>
</dbReference>
<protein>
    <recommendedName>
        <fullName evidence="3">YdbS-like PH domain-containing protein</fullName>
    </recommendedName>
</protein>
<gene>
    <name evidence="4" type="ORF">BVU17_18405</name>
</gene>
<feature type="transmembrane region" description="Helical" evidence="2">
    <location>
        <begin position="70"/>
        <end position="89"/>
    </location>
</feature>
<keyword evidence="2" id="KW-1133">Transmembrane helix</keyword>
<sequence>MSQQDQQTSNGSSQSTTADQPNDHNEVILETNPTTKPTLIRLAVVLFLSLGVVGYLQLNPEALGSPDITNTAALVVLLLGLVLTVRFLVRTIILVRTTYVVTSSRVEQEYELLFRTHSKGIRFDKIRSHELNQNRIQSILGYGTISMNRGLGPLRLENVDEPEAVYDTIRTCAKRVA</sequence>
<feature type="region of interest" description="Disordered" evidence="1">
    <location>
        <begin position="1"/>
        <end position="30"/>
    </location>
</feature>
<proteinExistence type="predicted"/>
<name>A0A2H5A4E0_9EURY</name>
<evidence type="ECO:0000256" key="1">
    <source>
        <dbReference type="SAM" id="MobiDB-lite"/>
    </source>
</evidence>
<keyword evidence="4" id="KW-0614">Plasmid</keyword>
<dbReference type="Pfam" id="PF03703">
    <property type="entry name" value="bPH_2"/>
    <property type="match status" value="1"/>
</dbReference>
<evidence type="ECO:0000313" key="4">
    <source>
        <dbReference type="EMBL" id="AUG49547.1"/>
    </source>
</evidence>
<evidence type="ECO:0000259" key="3">
    <source>
        <dbReference type="Pfam" id="PF03703"/>
    </source>
</evidence>
<reference evidence="4 5" key="1">
    <citation type="submission" date="2017-01" db="EMBL/GenBank/DDBJ databases">
        <title>A Red Light-Sensitive Sensory Rhodopsin I From Haloarcula taiwanensis, A New Haloarchaeon Isolated From Taiwan.</title>
        <authorList>
            <person name="Yang C.-S."/>
            <person name="Han Y.-A."/>
            <person name="Chen P.-C."/>
            <person name="Ng W.V."/>
            <person name="Chen T.-W."/>
        </authorList>
    </citation>
    <scope>NUCLEOTIDE SEQUENCE [LARGE SCALE GENOMIC DNA]</scope>
    <source>
        <strain evidence="4 5">Taiwanensis</strain>
        <plasmid evidence="4 5">pNYT2</plasmid>
    </source>
</reference>